<feature type="compositionally biased region" description="Basic and acidic residues" evidence="1">
    <location>
        <begin position="136"/>
        <end position="145"/>
    </location>
</feature>
<feature type="compositionally biased region" description="Polar residues" evidence="1">
    <location>
        <begin position="381"/>
        <end position="390"/>
    </location>
</feature>
<feature type="compositionally biased region" description="Low complexity" evidence="1">
    <location>
        <begin position="527"/>
        <end position="549"/>
    </location>
</feature>
<feature type="compositionally biased region" description="Low complexity" evidence="1">
    <location>
        <begin position="775"/>
        <end position="791"/>
    </location>
</feature>
<keyword evidence="3" id="KW-1185">Reference proteome</keyword>
<reference evidence="2 3" key="1">
    <citation type="journal article" date="2012" name="Plant Cell">
        <title>Genome comparison of barley and maize smut fungi reveals targeted loss of RNA silencing components and species-specific presence of transposable elements.</title>
        <authorList>
            <person name="Laurie J.D."/>
            <person name="Ali S."/>
            <person name="Linning R."/>
            <person name="Mannhaupt G."/>
            <person name="Wong P."/>
            <person name="Gueldener U."/>
            <person name="Muensterkoetter M."/>
            <person name="Moore R."/>
            <person name="Kahmann R."/>
            <person name="Bakkeren G."/>
            <person name="Schirawski J."/>
        </authorList>
    </citation>
    <scope>NUCLEOTIDE SEQUENCE [LARGE SCALE GENOMIC DNA]</scope>
    <source>
        <strain evidence="3">Uh4875-4</strain>
    </source>
</reference>
<dbReference type="AlphaFoldDB" id="I2G457"/>
<feature type="region of interest" description="Disordered" evidence="1">
    <location>
        <begin position="853"/>
        <end position="874"/>
    </location>
</feature>
<feature type="region of interest" description="Disordered" evidence="1">
    <location>
        <begin position="189"/>
        <end position="809"/>
    </location>
</feature>
<accession>I2G457</accession>
<feature type="compositionally biased region" description="Low complexity" evidence="1">
    <location>
        <begin position="268"/>
        <end position="278"/>
    </location>
</feature>
<feature type="compositionally biased region" description="Basic and acidic residues" evidence="1">
    <location>
        <begin position="502"/>
        <end position="523"/>
    </location>
</feature>
<feature type="compositionally biased region" description="Basic and acidic residues" evidence="1">
    <location>
        <begin position="729"/>
        <end position="748"/>
    </location>
</feature>
<proteinExistence type="predicted"/>
<feature type="compositionally biased region" description="Gly residues" evidence="1">
    <location>
        <begin position="226"/>
        <end position="236"/>
    </location>
</feature>
<evidence type="ECO:0000313" key="2">
    <source>
        <dbReference type="EMBL" id="CCF53950.1"/>
    </source>
</evidence>
<name>I2G457_USTHO</name>
<dbReference type="eggNOG" id="ENOG502RCM8">
    <property type="taxonomic scope" value="Eukaryota"/>
</dbReference>
<feature type="compositionally biased region" description="Low complexity" evidence="1">
    <location>
        <begin position="189"/>
        <end position="200"/>
    </location>
</feature>
<evidence type="ECO:0000256" key="1">
    <source>
        <dbReference type="SAM" id="MobiDB-lite"/>
    </source>
</evidence>
<gene>
    <name evidence="2" type="ORF">UHOR_00354</name>
</gene>
<protein>
    <submittedName>
        <fullName evidence="2">Uncharacterized protein</fullName>
    </submittedName>
</protein>
<feature type="compositionally biased region" description="Acidic residues" evidence="1">
    <location>
        <begin position="911"/>
        <end position="925"/>
    </location>
</feature>
<dbReference type="OMA" id="ATHWSEP"/>
<feature type="compositionally biased region" description="Basic and acidic residues" evidence="1">
    <location>
        <begin position="628"/>
        <end position="663"/>
    </location>
</feature>
<comment type="caution">
    <text evidence="2">The sequence shown here is derived from an EMBL/GenBank/DDBJ whole genome shotgun (WGS) entry which is preliminary data.</text>
</comment>
<evidence type="ECO:0000313" key="3">
    <source>
        <dbReference type="Proteomes" id="UP000006174"/>
    </source>
</evidence>
<feature type="compositionally biased region" description="Basic and acidic residues" evidence="1">
    <location>
        <begin position="461"/>
        <end position="478"/>
    </location>
</feature>
<feature type="compositionally biased region" description="Low complexity" evidence="1">
    <location>
        <begin position="368"/>
        <end position="378"/>
    </location>
</feature>
<feature type="compositionally biased region" description="Low complexity" evidence="1">
    <location>
        <begin position="404"/>
        <end position="420"/>
    </location>
</feature>
<dbReference type="STRING" id="1128400.I2G457"/>
<feature type="compositionally biased region" description="Polar residues" evidence="1">
    <location>
        <begin position="890"/>
        <end position="900"/>
    </location>
</feature>
<feature type="region of interest" description="Disordered" evidence="1">
    <location>
        <begin position="133"/>
        <end position="173"/>
    </location>
</feature>
<feature type="compositionally biased region" description="Low complexity" evidence="1">
    <location>
        <begin position="490"/>
        <end position="501"/>
    </location>
</feature>
<feature type="compositionally biased region" description="Low complexity" evidence="1">
    <location>
        <begin position="561"/>
        <end position="582"/>
    </location>
</feature>
<feature type="compositionally biased region" description="Low complexity" evidence="1">
    <location>
        <begin position="154"/>
        <end position="166"/>
    </location>
</feature>
<organism evidence="2 3">
    <name type="scientific">Ustilago hordei</name>
    <name type="common">Barley covered smut fungus</name>
    <dbReference type="NCBI Taxonomy" id="120017"/>
    <lineage>
        <taxon>Eukaryota</taxon>
        <taxon>Fungi</taxon>
        <taxon>Dikarya</taxon>
        <taxon>Basidiomycota</taxon>
        <taxon>Ustilaginomycotina</taxon>
        <taxon>Ustilaginomycetes</taxon>
        <taxon>Ustilaginales</taxon>
        <taxon>Ustilaginaceae</taxon>
        <taxon>Ustilago</taxon>
    </lineage>
</organism>
<dbReference type="Proteomes" id="UP000006174">
    <property type="component" value="Unassembled WGS sequence"/>
</dbReference>
<dbReference type="EMBL" id="CAGI01000187">
    <property type="protein sequence ID" value="CCF53950.1"/>
    <property type="molecule type" value="Genomic_DNA"/>
</dbReference>
<feature type="region of interest" description="Disordered" evidence="1">
    <location>
        <begin position="889"/>
        <end position="957"/>
    </location>
</feature>
<feature type="compositionally biased region" description="Basic and acidic residues" evidence="1">
    <location>
        <begin position="585"/>
        <end position="614"/>
    </location>
</feature>
<feature type="compositionally biased region" description="Polar residues" evidence="1">
    <location>
        <begin position="712"/>
        <end position="724"/>
    </location>
</feature>
<feature type="compositionally biased region" description="Basic and acidic residues" evidence="1">
    <location>
        <begin position="427"/>
        <end position="449"/>
    </location>
</feature>
<feature type="compositionally biased region" description="Basic and acidic residues" evidence="1">
    <location>
        <begin position="357"/>
        <end position="367"/>
    </location>
</feature>
<sequence length="1001" mass="107350">MSLRADSVYRVDLRAEVEKDAQFPPEVLQIRLTEQALQQLANAYTSSTRSAAHIRIDVDPSDPVLLIGDTSFSLHAPLPASGSQSASDAASTSTAPHELYKLSKDESTLHRIGTISTKLTVKPTRDVSAVAQRLKQQKEEQEQRKQERRKALIAGASPQLSASSSSRTGTNKALASVRAAGASTLLASSPLSRSSSLNKLSSRREPSLLQAASVSNAASREPSPGAGAGAGAGASGGSPAVGAHARLQGASYHAGRTGRASTDSPKTAAAAHPRGATAEHSPAPKAGSGLFDHRPNDVGEEGQYSDEERGRQPAVLSSPASGASDLAHGAAKKTNKLTTRQRLAKATKAGSRLLAVSERKATPERRPTPSSTQVSPPSKAGASNSLTEASRSIPKAVADEPSVAHHASSPKAKASQAAVSRSSPTARPERDDRPADGRIRGRTAAEKGRKLSPTPASTSKLIKDEASSGSKRRADESVSQKQVQVRRNGTAVTSSRASATSVERKPVDTKAKSDVSPLDDRNVPRTSSKLVASSSSSKSAATSKHASPAPVQVVTMRKAKTSAAADAAPSKKSVAEASTASRASRRSETETAKRGRPTHSETNGRSERPADRETASSSTSPTKQAAARKSDDHSADVGQRKRRRTNDLDPCDRLMQQHRDEKVSASVGSTPLHRNESLPRTREASREGSLRRVEPVSPRESTARGSIPVSASMPSFASSATRLQAVSEKAGRTNKEEYHDRRRDRYYDEDYEAANLEKKDSKRGRSTTADDRNSSRALSSTSSTVAAVKSPSRQDRPIKGVGPGATHWSEPWLDVRSRSDWHRLAQRFAKTQQEYLSMRKRLEAESERLDRELALASAEEQDTPRQSLLFSPHKQKEVNVEMQDLAEETAVNTSINSQTSKVKEAGGDGNESPEEGEMQSDDEQEKQEIRRSESPDNLAWRPTTQTQREDGERPLSYTDLARKVAQLAELHASLSRMHTVLVEFKSKRNAAGFKQSDASFP</sequence>
<feature type="compositionally biased region" description="Basic and acidic residues" evidence="1">
    <location>
        <begin position="673"/>
        <end position="694"/>
    </location>
</feature>
<dbReference type="HOGENOM" id="CLU_288372_0_0_1"/>